<dbReference type="AlphaFoldDB" id="A0A8G2BY72"/>
<sequence>MERNSIFKVFSILVVAILLIKSEAVFAKDKKIGIQLYSVMDAMKKDPQTSINRLTRMGYNVFELVQWGGDPNVFGMPANEFKSICNQSGAEIISTHSSIQEEIGKENEIMNRWRQLFEIQKACGGKYFIIPSYQVNYTVTEVQRMCDYFNRMGKIAAEYGLKLGYHNHASEYNKLKDSDDVMWEYLVEHTDPELVCFELDVYWCTIGGKSPVVYLQKYPKRIQILHIKDEFVIGESGLIDFENIFKQFYKNKMNDYVVEIETPKKLREKTNVDGSVYTSEQIMEEIFEAAHKSIEYLKKAKFVK</sequence>
<organism evidence="2 3">
    <name type="scientific">Parabacteroides chinchillae</name>
    <dbReference type="NCBI Taxonomy" id="871327"/>
    <lineage>
        <taxon>Bacteria</taxon>
        <taxon>Pseudomonadati</taxon>
        <taxon>Bacteroidota</taxon>
        <taxon>Bacteroidia</taxon>
        <taxon>Bacteroidales</taxon>
        <taxon>Tannerellaceae</taxon>
        <taxon>Parabacteroides</taxon>
    </lineage>
</organism>
<keyword evidence="3" id="KW-1185">Reference proteome</keyword>
<dbReference type="Pfam" id="PF01261">
    <property type="entry name" value="AP_endonuc_2"/>
    <property type="match status" value="1"/>
</dbReference>
<evidence type="ECO:0000313" key="2">
    <source>
        <dbReference type="EMBL" id="SEG15610.1"/>
    </source>
</evidence>
<comment type="caution">
    <text evidence="2">The sequence shown here is derived from an EMBL/GenBank/DDBJ whole genome shotgun (WGS) entry which is preliminary data.</text>
</comment>
<name>A0A8G2BY72_9BACT</name>
<dbReference type="InterPro" id="IPR050312">
    <property type="entry name" value="IolE/XylAMocC-like"/>
</dbReference>
<dbReference type="InterPro" id="IPR013022">
    <property type="entry name" value="Xyl_isomerase-like_TIM-brl"/>
</dbReference>
<evidence type="ECO:0000313" key="3">
    <source>
        <dbReference type="Proteomes" id="UP000236725"/>
    </source>
</evidence>
<dbReference type="EMBL" id="FNVS01000017">
    <property type="protein sequence ID" value="SEG15610.1"/>
    <property type="molecule type" value="Genomic_DNA"/>
</dbReference>
<protein>
    <submittedName>
        <fullName evidence="2">Sugar phosphate isomerase/epimerase</fullName>
    </submittedName>
</protein>
<dbReference type="GO" id="GO:0016853">
    <property type="term" value="F:isomerase activity"/>
    <property type="evidence" value="ECO:0007669"/>
    <property type="project" value="UniProtKB-KW"/>
</dbReference>
<keyword evidence="2" id="KW-0413">Isomerase</keyword>
<dbReference type="PANTHER" id="PTHR12110:SF41">
    <property type="entry name" value="INOSOSE DEHYDRATASE"/>
    <property type="match status" value="1"/>
</dbReference>
<evidence type="ECO:0000259" key="1">
    <source>
        <dbReference type="Pfam" id="PF01261"/>
    </source>
</evidence>
<feature type="domain" description="Xylose isomerase-like TIM barrel" evidence="1">
    <location>
        <begin position="54"/>
        <end position="266"/>
    </location>
</feature>
<dbReference type="SUPFAM" id="SSF51658">
    <property type="entry name" value="Xylose isomerase-like"/>
    <property type="match status" value="1"/>
</dbReference>
<dbReference type="InterPro" id="IPR036237">
    <property type="entry name" value="Xyl_isomerase-like_sf"/>
</dbReference>
<dbReference type="Gene3D" id="3.20.20.150">
    <property type="entry name" value="Divalent-metal-dependent TIM barrel enzymes"/>
    <property type="match status" value="1"/>
</dbReference>
<accession>A0A8G2BY72</accession>
<dbReference type="PANTHER" id="PTHR12110">
    <property type="entry name" value="HYDROXYPYRUVATE ISOMERASE"/>
    <property type="match status" value="1"/>
</dbReference>
<dbReference type="Proteomes" id="UP000236725">
    <property type="component" value="Unassembled WGS sequence"/>
</dbReference>
<proteinExistence type="predicted"/>
<dbReference type="RefSeq" id="WP_103984050.1">
    <property type="nucleotide sequence ID" value="NZ_FNVS01000017.1"/>
</dbReference>
<reference evidence="2 3" key="1">
    <citation type="submission" date="2016-10" db="EMBL/GenBank/DDBJ databases">
        <authorList>
            <person name="Varghese N."/>
            <person name="Submissions S."/>
        </authorList>
    </citation>
    <scope>NUCLEOTIDE SEQUENCE [LARGE SCALE GENOMIC DNA]</scope>
    <source>
        <strain evidence="2 3">DSM 29073</strain>
    </source>
</reference>
<gene>
    <name evidence="2" type="ORF">SAMN05444001_11737</name>
</gene>